<proteinExistence type="predicted"/>
<sequence>MSLWRRESLSGFCNFILKFEFAADSHFYLFLEASKDFLFRLCQSLSGSTRGNAVNLISGTCSRSSFLASSPREHYSVEVSEPSLVYVALYIPCCWGIDSFPSQVFWFSLSTHKL</sequence>
<reference evidence="1" key="1">
    <citation type="submission" date="2015-12" db="EMBL/GenBank/DDBJ databases">
        <title>Gene expression during late stages of embryo sac development: a critical building block for successful pollen-pistil interactions.</title>
        <authorList>
            <person name="Liu Y."/>
            <person name="Joly V."/>
            <person name="Sabar M."/>
            <person name="Matton D.P."/>
        </authorList>
    </citation>
    <scope>NUCLEOTIDE SEQUENCE</scope>
</reference>
<dbReference type="EMBL" id="GEDG01000517">
    <property type="protein sequence ID" value="JAP37865.1"/>
    <property type="molecule type" value="Transcribed_RNA"/>
</dbReference>
<name>A0A0V0J0H5_SOLCH</name>
<evidence type="ECO:0000313" key="1">
    <source>
        <dbReference type="EMBL" id="JAP37865.1"/>
    </source>
</evidence>
<protein>
    <submittedName>
        <fullName evidence="1">Putative ovule protein</fullName>
    </submittedName>
</protein>
<organism evidence="1">
    <name type="scientific">Solanum chacoense</name>
    <name type="common">Chaco potato</name>
    <dbReference type="NCBI Taxonomy" id="4108"/>
    <lineage>
        <taxon>Eukaryota</taxon>
        <taxon>Viridiplantae</taxon>
        <taxon>Streptophyta</taxon>
        <taxon>Embryophyta</taxon>
        <taxon>Tracheophyta</taxon>
        <taxon>Spermatophyta</taxon>
        <taxon>Magnoliopsida</taxon>
        <taxon>eudicotyledons</taxon>
        <taxon>Gunneridae</taxon>
        <taxon>Pentapetalae</taxon>
        <taxon>asterids</taxon>
        <taxon>lamiids</taxon>
        <taxon>Solanales</taxon>
        <taxon>Solanaceae</taxon>
        <taxon>Solanoideae</taxon>
        <taxon>Solaneae</taxon>
        <taxon>Solanum</taxon>
    </lineage>
</organism>
<accession>A0A0V0J0H5</accession>
<dbReference type="AlphaFoldDB" id="A0A0V0J0H5"/>